<dbReference type="InterPro" id="IPR025789">
    <property type="entry name" value="DOT1_dom"/>
</dbReference>
<dbReference type="Gene3D" id="3.40.50.150">
    <property type="entry name" value="Vaccinia Virus protein VP39"/>
    <property type="match status" value="1"/>
</dbReference>
<evidence type="ECO:0000256" key="7">
    <source>
        <dbReference type="ARBA" id="ARBA00022853"/>
    </source>
</evidence>
<dbReference type="SUPFAM" id="SSF53335">
    <property type="entry name" value="S-adenosyl-L-methionine-dependent methyltransferases"/>
    <property type="match status" value="1"/>
</dbReference>
<evidence type="ECO:0000256" key="6">
    <source>
        <dbReference type="ARBA" id="ARBA00022691"/>
    </source>
</evidence>
<evidence type="ECO:0000256" key="1">
    <source>
        <dbReference type="ARBA" id="ARBA00004123"/>
    </source>
</evidence>
<keyword evidence="6 11" id="KW-0949">S-adenosyl-L-methionine</keyword>
<reference evidence="13 14" key="1">
    <citation type="journal article" date="2023" name="Commun. Biol.">
        <title>Genome analysis of Parmales, the sister group of diatoms, reveals the evolutionary specialization of diatoms from phago-mixotrophs to photoautotrophs.</title>
        <authorList>
            <person name="Ban H."/>
            <person name="Sato S."/>
            <person name="Yoshikawa S."/>
            <person name="Yamada K."/>
            <person name="Nakamura Y."/>
            <person name="Ichinomiya M."/>
            <person name="Sato N."/>
            <person name="Blanc-Mathieu R."/>
            <person name="Endo H."/>
            <person name="Kuwata A."/>
            <person name="Ogata H."/>
        </authorList>
    </citation>
    <scope>NUCLEOTIDE SEQUENCE [LARGE SCALE GENOMIC DNA]</scope>
</reference>
<evidence type="ECO:0000256" key="11">
    <source>
        <dbReference type="RuleBase" id="RU271113"/>
    </source>
</evidence>
<proteinExistence type="inferred from homology"/>
<dbReference type="EC" id="2.1.1.360" evidence="2 11"/>
<dbReference type="Proteomes" id="UP001165060">
    <property type="component" value="Unassembled WGS sequence"/>
</dbReference>
<dbReference type="PANTHER" id="PTHR21451:SF0">
    <property type="entry name" value="HISTONE-LYSINE N-METHYLTRANSFERASE, H3 LYSINE-79 SPECIFIC"/>
    <property type="match status" value="1"/>
</dbReference>
<evidence type="ECO:0000256" key="8">
    <source>
        <dbReference type="ARBA" id="ARBA00023242"/>
    </source>
</evidence>
<accession>A0ABQ6MYD0</accession>
<dbReference type="PROSITE" id="PS51569">
    <property type="entry name" value="DOT1"/>
    <property type="match status" value="1"/>
</dbReference>
<keyword evidence="4 11" id="KW-0489">Methyltransferase</keyword>
<comment type="miscellaneous">
    <text evidence="11">In contrast to other lysine histone methyltransferases, it does not contain a SET domain, suggesting the existence of another mechanism for methylation of lysine residues of histones.</text>
</comment>
<protein>
    <recommendedName>
        <fullName evidence="3 11">Histone-lysine N-methyltransferase, H3 lysine-79 specific</fullName>
        <ecNumber evidence="2 11">2.1.1.360</ecNumber>
    </recommendedName>
    <alternativeName>
        <fullName evidence="9 11">Histone H3-K79 methyltransferase</fullName>
    </alternativeName>
</protein>
<name>A0ABQ6MYD0_9STRA</name>
<dbReference type="InterPro" id="IPR030445">
    <property type="entry name" value="H3-K79_meTrfase"/>
</dbReference>
<sequence>MKDADGGGEQADELEQVLKMSRASYEAAQEANRVTGPPLQTDEFVALWNDTNRGLPTTVEDIEHGRLVREGNGANSVKNYKNQDQAQYGRLFFRATAKIAKITQLKESEVFVDIGSGIGNAVMQMACTVGCEARGVELLEGRHVVGKDHIWPALERTISERSVTPPPQIGNVDLLNSDLTSPDNAEFLSSSGDGKTVVALVNNFGGIFSCRSNKLGQLALDDHVARLFAQMRPGSRMVTMEPLHALGMDLKKANQIREQRKLKASNDASFFEGPVEHVLKPFGAGSDKEDVASWTGGEIKCYLYTRTRQSIMDACFLCSKQGCHGASEPTQIVRDLALVEECIYCDEPRLMNTRTRSSTTTATDSKS</sequence>
<keyword evidence="5 11" id="KW-0808">Transferase</keyword>
<dbReference type="Pfam" id="PF08123">
    <property type="entry name" value="DOT1"/>
    <property type="match status" value="1"/>
</dbReference>
<comment type="catalytic activity">
    <reaction evidence="10 11">
        <text>L-lysyl(79)-[histone H3] + 3 S-adenosyl-L-methionine = N(6),N(6),N(6)-trimethyl-L-lysyl(79)-[histone H3] + 3 S-adenosyl-L-homocysteine + 3 H(+)</text>
        <dbReference type="Rhea" id="RHEA:60328"/>
        <dbReference type="Rhea" id="RHEA-COMP:15549"/>
        <dbReference type="Rhea" id="RHEA-COMP:15552"/>
        <dbReference type="ChEBI" id="CHEBI:15378"/>
        <dbReference type="ChEBI" id="CHEBI:29969"/>
        <dbReference type="ChEBI" id="CHEBI:57856"/>
        <dbReference type="ChEBI" id="CHEBI:59789"/>
        <dbReference type="ChEBI" id="CHEBI:61961"/>
        <dbReference type="EC" id="2.1.1.360"/>
    </reaction>
</comment>
<evidence type="ECO:0000256" key="10">
    <source>
        <dbReference type="ARBA" id="ARBA00047770"/>
    </source>
</evidence>
<evidence type="ECO:0000313" key="14">
    <source>
        <dbReference type="Proteomes" id="UP001165060"/>
    </source>
</evidence>
<keyword evidence="14" id="KW-1185">Reference proteome</keyword>
<comment type="similarity">
    <text evidence="11">Belongs to the class I-like SAM-binding methyltransferase superfamily. DOT1 family.</text>
</comment>
<comment type="function">
    <text evidence="11">Histone methyltransferase that specifically trimethylates histone H3 to form H3K79me3. This methylation is required for telomere silencing and for the pachytene checkpoint during the meiotic cell cycle by allowing the recruitment of RAD9 to double strand breaks. Nucleosomes are preferred as substrate compared to free histone.</text>
</comment>
<evidence type="ECO:0000256" key="9">
    <source>
        <dbReference type="ARBA" id="ARBA00029821"/>
    </source>
</evidence>
<keyword evidence="8 11" id="KW-0539">Nucleus</keyword>
<dbReference type="EMBL" id="BRYB01000719">
    <property type="protein sequence ID" value="GMI36178.1"/>
    <property type="molecule type" value="Genomic_DNA"/>
</dbReference>
<evidence type="ECO:0000256" key="3">
    <source>
        <dbReference type="ARBA" id="ARBA00020987"/>
    </source>
</evidence>
<keyword evidence="7 11" id="KW-0156">Chromatin regulator</keyword>
<evidence type="ECO:0000313" key="13">
    <source>
        <dbReference type="EMBL" id="GMI36178.1"/>
    </source>
</evidence>
<evidence type="ECO:0000259" key="12">
    <source>
        <dbReference type="PROSITE" id="PS51569"/>
    </source>
</evidence>
<comment type="caution">
    <text evidence="13">The sequence shown here is derived from an EMBL/GenBank/DDBJ whole genome shotgun (WGS) entry which is preliminary data.</text>
</comment>
<evidence type="ECO:0000256" key="4">
    <source>
        <dbReference type="ARBA" id="ARBA00022603"/>
    </source>
</evidence>
<organism evidence="13 14">
    <name type="scientific">Tetraparma gracilis</name>
    <dbReference type="NCBI Taxonomy" id="2962635"/>
    <lineage>
        <taxon>Eukaryota</taxon>
        <taxon>Sar</taxon>
        <taxon>Stramenopiles</taxon>
        <taxon>Ochrophyta</taxon>
        <taxon>Bolidophyceae</taxon>
        <taxon>Parmales</taxon>
        <taxon>Triparmaceae</taxon>
        <taxon>Tetraparma</taxon>
    </lineage>
</organism>
<evidence type="ECO:0000256" key="5">
    <source>
        <dbReference type="ARBA" id="ARBA00022679"/>
    </source>
</evidence>
<gene>
    <name evidence="13" type="ORF">TeGR_g7293</name>
</gene>
<dbReference type="PANTHER" id="PTHR21451">
    <property type="entry name" value="HISTONE H3 METHYLTRANSFERASE"/>
    <property type="match status" value="1"/>
</dbReference>
<dbReference type="InterPro" id="IPR029063">
    <property type="entry name" value="SAM-dependent_MTases_sf"/>
</dbReference>
<evidence type="ECO:0000256" key="2">
    <source>
        <dbReference type="ARBA" id="ARBA00012190"/>
    </source>
</evidence>
<feature type="domain" description="DOT1" evidence="12">
    <location>
        <begin position="1"/>
        <end position="319"/>
    </location>
</feature>
<comment type="subcellular location">
    <subcellularLocation>
        <location evidence="1 11">Nucleus</location>
    </subcellularLocation>
</comment>